<reference evidence="1" key="1">
    <citation type="submission" date="2020-03" db="EMBL/GenBank/DDBJ databases">
        <title>The deep terrestrial virosphere.</title>
        <authorList>
            <person name="Holmfeldt K."/>
            <person name="Nilsson E."/>
            <person name="Simone D."/>
            <person name="Lopez-Fernandez M."/>
            <person name="Wu X."/>
            <person name="de Brujin I."/>
            <person name="Lundin D."/>
            <person name="Andersson A."/>
            <person name="Bertilsson S."/>
            <person name="Dopson M."/>
        </authorList>
    </citation>
    <scope>NUCLEOTIDE SEQUENCE</scope>
    <source>
        <strain evidence="1">MM171B02587</strain>
    </source>
</reference>
<protein>
    <submittedName>
        <fullName evidence="1">Uncharacterized protein</fullName>
    </submittedName>
</protein>
<dbReference type="AlphaFoldDB" id="A0A6M3X5T2"/>
<evidence type="ECO:0000313" key="1">
    <source>
        <dbReference type="EMBL" id="QJH93058.1"/>
    </source>
</evidence>
<dbReference type="EMBL" id="MT143942">
    <property type="protein sequence ID" value="QJH93058.1"/>
    <property type="molecule type" value="Genomic_DNA"/>
</dbReference>
<gene>
    <name evidence="1" type="ORF">MM171B02587_0008</name>
</gene>
<accession>A0A6M3X5T2</accession>
<sequence length="120" mass="13779">MNPNNYASLEASQRLLSSGIVLKTEVRWYRYKGIWSEHSYPYKTIEEISIPRPSMAEAWRELPDSIDGTFEDQMADTYELMIGKTGGIAYAGYFAHEQFENTNPTDALIDLLIHIRKEAT</sequence>
<organism evidence="1">
    <name type="scientific">viral metagenome</name>
    <dbReference type="NCBI Taxonomy" id="1070528"/>
    <lineage>
        <taxon>unclassified sequences</taxon>
        <taxon>metagenomes</taxon>
        <taxon>organismal metagenomes</taxon>
    </lineage>
</organism>
<name>A0A6M3X5T2_9ZZZZ</name>
<proteinExistence type="predicted"/>